<dbReference type="KEGG" id="hsu:HLASF_0885"/>
<accession>A0A0F7P9C8</accession>
<evidence type="ECO:0000313" key="3">
    <source>
        <dbReference type="Proteomes" id="UP000060390"/>
    </source>
</evidence>
<evidence type="ECO:0000313" key="1">
    <source>
        <dbReference type="EMBL" id="AKH97377.1"/>
    </source>
</evidence>
<evidence type="ECO:0000313" key="2">
    <source>
        <dbReference type="EMBL" id="ALG81779.1"/>
    </source>
</evidence>
<evidence type="ECO:0000313" key="4">
    <source>
        <dbReference type="Proteomes" id="UP000069906"/>
    </source>
</evidence>
<name>A0A0F7P9C8_9EURY</name>
<dbReference type="Gene3D" id="3.30.429.10">
    <property type="entry name" value="Macrophage Migration Inhibitory Factor"/>
    <property type="match status" value="1"/>
</dbReference>
<reference evidence="3" key="2">
    <citation type="submission" date="2015-05" db="EMBL/GenBank/DDBJ databases">
        <title>Complete genome sequence of Halanaeroarchaeum sulfurireducens type strain M27-SA2, a sulfate-reducer haloarchaeon from marine anoxic lake Medee.</title>
        <authorList>
            <person name="Messina E."/>
            <person name="Kublanov I.V."/>
            <person name="Toshchakov S."/>
            <person name="Arcadi E."/>
            <person name="La Spada G."/>
            <person name="La Cono V."/>
            <person name="Yakimov M.M."/>
        </authorList>
    </citation>
    <scope>NUCLEOTIDE SEQUENCE [LARGE SCALE GENOMIC DNA]</scope>
    <source>
        <strain evidence="3">M27-SA2</strain>
    </source>
</reference>
<protein>
    <submittedName>
        <fullName evidence="1">4-oxalocrotonate tautomerase</fullName>
    </submittedName>
</protein>
<dbReference type="Proteomes" id="UP000069906">
    <property type="component" value="Chromosome"/>
</dbReference>
<sequence length="141" mass="15960">MWLHDQCETMPHLQFEVTIALDPGKKAAYADAIAEHFADFMETGTGHVAVTIRTYEDSGYYLGRLDPGEPALMLNGDIRQGRSFDQQRGFVLAAFDEAHDRFDIPTENMYAALTQHSGEEFHEYDRVLADWDQTEAEEGAD</sequence>
<reference evidence="1 4" key="1">
    <citation type="journal article" date="2015" name="ISME J.">
        <title>Elemental sulfur and acetate can support life of a novel strictly anaerobic haloarchaeon.</title>
        <authorList>
            <person name="Sorokin D.Y."/>
            <person name="Kublanov I.V."/>
            <person name="Gavrilov S.N."/>
            <person name="Rojo D."/>
            <person name="Roman P."/>
            <person name="Golyshin P.N."/>
            <person name="Slepak V.Z."/>
            <person name="Smedile F."/>
            <person name="Ferrer M."/>
            <person name="Messina E."/>
            <person name="La Cono V."/>
            <person name="Yakimov M.M."/>
        </authorList>
    </citation>
    <scope>NUCLEOTIDE SEQUENCE [LARGE SCALE GENOMIC DNA]</scope>
    <source>
        <strain evidence="1 4">HSR2</strain>
    </source>
</reference>
<dbReference type="Proteomes" id="UP000060390">
    <property type="component" value="Chromosome"/>
</dbReference>
<dbReference type="SUPFAM" id="SSF55331">
    <property type="entry name" value="Tautomerase/MIF"/>
    <property type="match status" value="1"/>
</dbReference>
<keyword evidence="4" id="KW-1185">Reference proteome</keyword>
<proteinExistence type="predicted"/>
<dbReference type="EMBL" id="CP008874">
    <property type="protein sequence ID" value="AKH97377.1"/>
    <property type="molecule type" value="Genomic_DNA"/>
</dbReference>
<dbReference type="EMBL" id="CP011564">
    <property type="protein sequence ID" value="ALG81779.1"/>
    <property type="molecule type" value="Genomic_DNA"/>
</dbReference>
<dbReference type="STRING" id="1604004.HLASA_0882"/>
<gene>
    <name evidence="2" type="ORF">HLASA_0882</name>
    <name evidence="1" type="ORF">HLASF_0885</name>
</gene>
<dbReference type="HOGENOM" id="CLU_157741_0_0_2"/>
<reference evidence="2 3" key="3">
    <citation type="journal article" date="2016" name="Stand. Genomic Sci.">
        <title>Complete genome sequence of 'Halanaeroarchaeum sulfurireducens' M27-SA2, a sulfur-reducing and acetate-oxidizing haloarchaeon from the deep-sea hypersaline anoxic lake Medee.</title>
        <authorList>
            <person name="Messina E."/>
            <person name="Sorokin D.Y."/>
            <person name="Kublanov I.V."/>
            <person name="Toshchakov S."/>
            <person name="Lopatina A."/>
            <person name="Arcadi E."/>
            <person name="Smedile F."/>
            <person name="La Spada G."/>
            <person name="La Cono V."/>
            <person name="Yakimov M.M."/>
        </authorList>
    </citation>
    <scope>NUCLEOTIDE SEQUENCE [LARGE SCALE GENOMIC DNA]</scope>
    <source>
        <strain evidence="2 3">M27-SA2</strain>
    </source>
</reference>
<dbReference type="KEGG" id="hsf:HLASA_0882"/>
<organism evidence="1 4">
    <name type="scientific">Halanaeroarchaeum sulfurireducens</name>
    <dbReference type="NCBI Taxonomy" id="1604004"/>
    <lineage>
        <taxon>Archaea</taxon>
        <taxon>Methanobacteriati</taxon>
        <taxon>Methanobacteriota</taxon>
        <taxon>Stenosarchaea group</taxon>
        <taxon>Halobacteria</taxon>
        <taxon>Halobacteriales</taxon>
        <taxon>Halobacteriaceae</taxon>
        <taxon>Halanaeroarchaeum</taxon>
    </lineage>
</organism>
<dbReference type="InterPro" id="IPR014347">
    <property type="entry name" value="Tautomerase/MIF_sf"/>
</dbReference>
<dbReference type="AlphaFoldDB" id="A0A0F7P9C8"/>